<sequence length="68" mass="7293">MRTSLSSSYSVRQAAWILGVAPSAVSRSIRLGTLRTVGRHGRRVVPASVLVKLLGEPLENSPGARHDD</sequence>
<protein>
    <recommendedName>
        <fullName evidence="3">Helix-turn-helix domain-containing protein</fullName>
    </recommendedName>
</protein>
<dbReference type="EMBL" id="QHKI01000009">
    <property type="protein sequence ID" value="RSM86359.1"/>
    <property type="molecule type" value="Genomic_DNA"/>
</dbReference>
<dbReference type="OrthoDB" id="3699088at2"/>
<dbReference type="Proteomes" id="UP000287547">
    <property type="component" value="Unassembled WGS sequence"/>
</dbReference>
<dbReference type="AlphaFoldDB" id="A0A428ZE70"/>
<gene>
    <name evidence="1" type="ORF">DMH04_14455</name>
</gene>
<name>A0A428ZE70_KIBAR</name>
<evidence type="ECO:0008006" key="3">
    <source>
        <dbReference type="Google" id="ProtNLM"/>
    </source>
</evidence>
<evidence type="ECO:0000313" key="2">
    <source>
        <dbReference type="Proteomes" id="UP000287547"/>
    </source>
</evidence>
<evidence type="ECO:0000313" key="1">
    <source>
        <dbReference type="EMBL" id="RSM86359.1"/>
    </source>
</evidence>
<reference evidence="1 2" key="1">
    <citation type="submission" date="2018-05" db="EMBL/GenBank/DDBJ databases">
        <title>Evolution of GPA BGCs.</title>
        <authorList>
            <person name="Waglechner N."/>
            <person name="Wright G.D."/>
        </authorList>
    </citation>
    <scope>NUCLEOTIDE SEQUENCE [LARGE SCALE GENOMIC DNA]</scope>
    <source>
        <strain evidence="1 2">A82846</strain>
    </source>
</reference>
<proteinExistence type="predicted"/>
<organism evidence="1 2">
    <name type="scientific">Kibdelosporangium aridum</name>
    <dbReference type="NCBI Taxonomy" id="2030"/>
    <lineage>
        <taxon>Bacteria</taxon>
        <taxon>Bacillati</taxon>
        <taxon>Actinomycetota</taxon>
        <taxon>Actinomycetes</taxon>
        <taxon>Pseudonocardiales</taxon>
        <taxon>Pseudonocardiaceae</taxon>
        <taxon>Kibdelosporangium</taxon>
    </lineage>
</organism>
<comment type="caution">
    <text evidence="1">The sequence shown here is derived from an EMBL/GenBank/DDBJ whole genome shotgun (WGS) entry which is preliminary data.</text>
</comment>
<accession>A0A428ZE70</accession>